<dbReference type="InterPro" id="IPR035892">
    <property type="entry name" value="C2_domain_sf"/>
</dbReference>
<evidence type="ECO:0000313" key="4">
    <source>
        <dbReference type="Proteomes" id="UP000694408"/>
    </source>
</evidence>
<feature type="compositionally biased region" description="Polar residues" evidence="1">
    <location>
        <begin position="82"/>
        <end position="91"/>
    </location>
</feature>
<keyword evidence="4" id="KW-1185">Reference proteome</keyword>
<organism evidence="3 4">
    <name type="scientific">Junco hyemalis</name>
    <name type="common">Dark-eyed junco</name>
    <dbReference type="NCBI Taxonomy" id="40217"/>
    <lineage>
        <taxon>Eukaryota</taxon>
        <taxon>Metazoa</taxon>
        <taxon>Chordata</taxon>
        <taxon>Craniata</taxon>
        <taxon>Vertebrata</taxon>
        <taxon>Euteleostomi</taxon>
        <taxon>Archelosauria</taxon>
        <taxon>Archosauria</taxon>
        <taxon>Dinosauria</taxon>
        <taxon>Saurischia</taxon>
        <taxon>Theropoda</taxon>
        <taxon>Coelurosauria</taxon>
        <taxon>Aves</taxon>
        <taxon>Neognathae</taxon>
        <taxon>Neoaves</taxon>
        <taxon>Telluraves</taxon>
        <taxon>Australaves</taxon>
        <taxon>Passeriformes</taxon>
        <taxon>Passerellidae</taxon>
        <taxon>Junco</taxon>
    </lineage>
</organism>
<dbReference type="AlphaFoldDB" id="A0A8C5IT84"/>
<dbReference type="InterPro" id="IPR000008">
    <property type="entry name" value="C2_dom"/>
</dbReference>
<dbReference type="Proteomes" id="UP000694408">
    <property type="component" value="Unplaced"/>
</dbReference>
<dbReference type="Ensembl" id="ENSJHYT00000008341.1">
    <property type="protein sequence ID" value="ENSJHYP00000006837.1"/>
    <property type="gene ID" value="ENSJHYG00000005491.1"/>
</dbReference>
<dbReference type="Gene3D" id="2.60.40.150">
    <property type="entry name" value="C2 domain"/>
    <property type="match status" value="1"/>
</dbReference>
<accession>A0A8C5IT84</accession>
<dbReference type="SUPFAM" id="SSF49562">
    <property type="entry name" value="C2 domain (Calcium/lipid-binding domain, CaLB)"/>
    <property type="match status" value="1"/>
</dbReference>
<evidence type="ECO:0000259" key="2">
    <source>
        <dbReference type="Pfam" id="PF00168"/>
    </source>
</evidence>
<feature type="domain" description="C2" evidence="2">
    <location>
        <begin position="22"/>
        <end position="69"/>
    </location>
</feature>
<reference evidence="3" key="2">
    <citation type="submission" date="2025-09" db="UniProtKB">
        <authorList>
            <consortium name="Ensembl"/>
        </authorList>
    </citation>
    <scope>IDENTIFICATION</scope>
</reference>
<feature type="region of interest" description="Disordered" evidence="1">
    <location>
        <begin position="68"/>
        <end position="102"/>
    </location>
</feature>
<dbReference type="Pfam" id="PF00168">
    <property type="entry name" value="C2"/>
    <property type="match status" value="1"/>
</dbReference>
<sequence length="316" mass="33999">MAKTAWLRCRLLEGKDLPAKDLTATVWKSLNPFWGEEITLLLPPGFHSLAIYVLDEDTIGKGGSTGRMGTGVAGPQQCPGRTMSSARCHSATSRSRPSRGVRGGTVGWGTAGPMLPPWGAHAVPSAGIASWLSLAPVSPDQEVQGEIHLELWVPEQGHLWVLCCHLIEARWGDGSSRGCHHHRVLFLVGRRRGGDGDSGGIGFVLPFPHSEGCSLHQVGDISGAKPHVTMPWGKCAAIPAWGQEHRSTRVCPQQNGWLSHHVVALWFQNLGKLRHCPGCPSGFGGADVRASVCERAQGHTRGDTHTRYTHTQLTDG</sequence>
<name>A0A8C5IT84_JUNHY</name>
<proteinExistence type="predicted"/>
<evidence type="ECO:0000256" key="1">
    <source>
        <dbReference type="SAM" id="MobiDB-lite"/>
    </source>
</evidence>
<reference evidence="3" key="1">
    <citation type="submission" date="2025-08" db="UniProtKB">
        <authorList>
            <consortium name="Ensembl"/>
        </authorList>
    </citation>
    <scope>IDENTIFICATION</scope>
</reference>
<evidence type="ECO:0000313" key="3">
    <source>
        <dbReference type="Ensembl" id="ENSJHYP00000006837.1"/>
    </source>
</evidence>
<protein>
    <recommendedName>
        <fullName evidence="2">C2 domain-containing protein</fullName>
    </recommendedName>
</protein>